<protein>
    <submittedName>
        <fullName evidence="3">Cytoskeleton protein RodZ</fullName>
    </submittedName>
</protein>
<feature type="transmembrane region" description="Helical" evidence="1">
    <location>
        <begin position="118"/>
        <end position="140"/>
    </location>
</feature>
<keyword evidence="4" id="KW-1185">Reference proteome</keyword>
<accession>A0A0G3BHR3</accession>
<dbReference type="PANTHER" id="PTHR34475">
    <property type="match status" value="1"/>
</dbReference>
<evidence type="ECO:0000313" key="4">
    <source>
        <dbReference type="Proteomes" id="UP000035352"/>
    </source>
</evidence>
<dbReference type="Proteomes" id="UP000035352">
    <property type="component" value="Chromosome"/>
</dbReference>
<dbReference type="EMBL" id="CP011371">
    <property type="protein sequence ID" value="AKJ28979.1"/>
    <property type="molecule type" value="Genomic_DNA"/>
</dbReference>
<proteinExistence type="predicted"/>
<dbReference type="InterPro" id="IPR010982">
    <property type="entry name" value="Lambda_DNA-bd_dom_sf"/>
</dbReference>
<dbReference type="KEGG" id="pbh:AAW51_2288"/>
<keyword evidence="1" id="KW-1133">Transmembrane helix</keyword>
<dbReference type="Pfam" id="PF13413">
    <property type="entry name" value="HTH_25"/>
    <property type="match status" value="1"/>
</dbReference>
<evidence type="ECO:0000256" key="1">
    <source>
        <dbReference type="SAM" id="Phobius"/>
    </source>
</evidence>
<dbReference type="STRING" id="413882.AAW51_2288"/>
<dbReference type="OrthoDB" id="5293433at2"/>
<keyword evidence="1" id="KW-0472">Membrane</keyword>
<name>A0A0G3BHR3_9BURK</name>
<keyword evidence="1" id="KW-0812">Transmembrane</keyword>
<evidence type="ECO:0000313" key="3">
    <source>
        <dbReference type="EMBL" id="AKJ28979.1"/>
    </source>
</evidence>
<dbReference type="PANTHER" id="PTHR34475:SF1">
    <property type="entry name" value="CYTOSKELETON PROTEIN RODZ"/>
    <property type="match status" value="1"/>
</dbReference>
<dbReference type="Pfam" id="PF13464">
    <property type="entry name" value="RodZ_C"/>
    <property type="match status" value="1"/>
</dbReference>
<dbReference type="GO" id="GO:0003677">
    <property type="term" value="F:DNA binding"/>
    <property type="evidence" value="ECO:0007669"/>
    <property type="project" value="InterPro"/>
</dbReference>
<dbReference type="RefSeq" id="WP_047194723.1">
    <property type="nucleotide sequence ID" value="NZ_CP011371.1"/>
</dbReference>
<dbReference type="InterPro" id="IPR050400">
    <property type="entry name" value="Bact_Cytoskel_RodZ"/>
</dbReference>
<evidence type="ECO:0000259" key="2">
    <source>
        <dbReference type="Pfam" id="PF13464"/>
    </source>
</evidence>
<dbReference type="Gene3D" id="1.10.260.40">
    <property type="entry name" value="lambda repressor-like DNA-binding domains"/>
    <property type="match status" value="1"/>
</dbReference>
<dbReference type="AlphaFoldDB" id="A0A0G3BHR3"/>
<sequence>MTEPDRTSATGGQSAGEMLKAARLANGIHIAALAASIKVSVQKLEALEADRHEELPDPTFARALAQAVCRFLKVDPVPVLAKLPTPGTPSRLEHVAMGLNQPFRDGDSRRREGFKPAALLRPAFLLPLLLVVAAIVLWLLPQGLLRLPGVDTTTADTTAGVDGASTPGTTTVTVPVMPPGEGAASETVHSAPLVVDPGASAPASAPDPGVPLVSASQALVNVPSTAPVVVNVTSDSWVDARDAAGKVLVSRLARKGEILTLDGTFPMRVRLGNARGVELTVRGAPFDIGPHARDNVATLQIK</sequence>
<feature type="domain" description="Cytoskeleton protein RodZ-like C-terminal" evidence="2">
    <location>
        <begin position="229"/>
        <end position="299"/>
    </location>
</feature>
<reference evidence="3 4" key="1">
    <citation type="submission" date="2015-05" db="EMBL/GenBank/DDBJ databases">
        <authorList>
            <person name="Tang B."/>
            <person name="Yu Y."/>
        </authorList>
    </citation>
    <scope>NUCLEOTIDE SEQUENCE [LARGE SCALE GENOMIC DNA]</scope>
    <source>
        <strain evidence="3 4">DSM 7029</strain>
    </source>
</reference>
<organism evidence="3 4">
    <name type="scientific">Caldimonas brevitalea</name>
    <dbReference type="NCBI Taxonomy" id="413882"/>
    <lineage>
        <taxon>Bacteria</taxon>
        <taxon>Pseudomonadati</taxon>
        <taxon>Pseudomonadota</taxon>
        <taxon>Betaproteobacteria</taxon>
        <taxon>Burkholderiales</taxon>
        <taxon>Sphaerotilaceae</taxon>
        <taxon>Caldimonas</taxon>
    </lineage>
</organism>
<dbReference type="InterPro" id="IPR025194">
    <property type="entry name" value="RodZ-like_C"/>
</dbReference>
<gene>
    <name evidence="3" type="primary">rodZ</name>
    <name evidence="3" type="ORF">AAW51_2288</name>
</gene>